<accession>A0AAU8MZL3</accession>
<name>A0AAU8MZL3_9GAMM</name>
<protein>
    <submittedName>
        <fullName evidence="1">Uncharacterized protein</fullName>
    </submittedName>
</protein>
<gene>
    <name evidence="1" type="ORF">ABU614_11405</name>
</gene>
<dbReference type="AlphaFoldDB" id="A0AAU8MZL3"/>
<dbReference type="RefSeq" id="WP_064748860.1">
    <property type="nucleotide sequence ID" value="NZ_CP159925.1"/>
</dbReference>
<organism evidence="1">
    <name type="scientific">Lysobacter firmicutimachus</name>
    <dbReference type="NCBI Taxonomy" id="1792846"/>
    <lineage>
        <taxon>Bacteria</taxon>
        <taxon>Pseudomonadati</taxon>
        <taxon>Pseudomonadota</taxon>
        <taxon>Gammaproteobacteria</taxon>
        <taxon>Lysobacterales</taxon>
        <taxon>Lysobacteraceae</taxon>
        <taxon>Lysobacter</taxon>
    </lineage>
</organism>
<evidence type="ECO:0000313" key="1">
    <source>
        <dbReference type="EMBL" id="XCO77357.1"/>
    </source>
</evidence>
<reference evidence="1" key="1">
    <citation type="submission" date="2024-06" db="EMBL/GenBank/DDBJ databases">
        <authorList>
            <person name="Li S."/>
        </authorList>
    </citation>
    <scope>NUCLEOTIDE SEQUENCE</scope>
    <source>
        <strain evidence="1">SR10</strain>
    </source>
</reference>
<proteinExistence type="predicted"/>
<dbReference type="EMBL" id="CP159925">
    <property type="protein sequence ID" value="XCO77357.1"/>
    <property type="molecule type" value="Genomic_DNA"/>
</dbReference>
<sequence length="176" mass="19647">MFDQAFASVFSERAHSDFPFRDRSWIAVAFERNAYDRTRMPEWFFRAASKRFGDRVALLVAGDGFADAGLAEVCALPFAWEDYREFMARPRAYSLAYRMTGADAAFGCVADADMTVFAGEAARMEALLADVGGAGRLLEHMRQEFLLGDTGGYPEMDLFFQRLLFPSKREGSDAGA</sequence>